<keyword evidence="2" id="KW-1185">Reference proteome</keyword>
<evidence type="ECO:0000313" key="1">
    <source>
        <dbReference type="EMBL" id="PTB50494.1"/>
    </source>
</evidence>
<reference evidence="1 2" key="1">
    <citation type="submission" date="2016-07" db="EMBL/GenBank/DDBJ databases">
        <title>Multiple horizontal gene transfer events from other fungi enriched the ability of initially mycotrophic Trichoderma (Ascomycota) to feed on dead plant biomass.</title>
        <authorList>
            <consortium name="DOE Joint Genome Institute"/>
            <person name="Aerts A."/>
            <person name="Atanasova L."/>
            <person name="Chenthamara K."/>
            <person name="Zhang J."/>
            <person name="Grujic M."/>
            <person name="Henrissat B."/>
            <person name="Kuo A."/>
            <person name="Salamov A."/>
            <person name="Lipzen A."/>
            <person name="Labutti K."/>
            <person name="Barry K."/>
            <person name="Miao Y."/>
            <person name="Rahimi M.J."/>
            <person name="Shen Q."/>
            <person name="Grigoriev I.V."/>
            <person name="Kubicek C.P."/>
            <person name="Druzhinina I.S."/>
        </authorList>
    </citation>
    <scope>NUCLEOTIDE SEQUENCE [LARGE SCALE GENOMIC DNA]</scope>
    <source>
        <strain evidence="1 2">CBS 226.95</strain>
    </source>
</reference>
<organism evidence="1 2">
    <name type="scientific">Trichoderma harzianum CBS 226.95</name>
    <dbReference type="NCBI Taxonomy" id="983964"/>
    <lineage>
        <taxon>Eukaryota</taxon>
        <taxon>Fungi</taxon>
        <taxon>Dikarya</taxon>
        <taxon>Ascomycota</taxon>
        <taxon>Pezizomycotina</taxon>
        <taxon>Sordariomycetes</taxon>
        <taxon>Hypocreomycetidae</taxon>
        <taxon>Hypocreales</taxon>
        <taxon>Hypocreaceae</taxon>
        <taxon>Trichoderma</taxon>
    </lineage>
</organism>
<dbReference type="Proteomes" id="UP000241690">
    <property type="component" value="Unassembled WGS sequence"/>
</dbReference>
<proteinExistence type="predicted"/>
<dbReference type="GeneID" id="36622380"/>
<dbReference type="EMBL" id="KZ679688">
    <property type="protein sequence ID" value="PTB50494.1"/>
    <property type="molecule type" value="Genomic_DNA"/>
</dbReference>
<protein>
    <submittedName>
        <fullName evidence="1">Uncharacterized protein</fullName>
    </submittedName>
</protein>
<dbReference type="RefSeq" id="XP_024770171.1">
    <property type="nucleotide sequence ID" value="XM_024913816.1"/>
</dbReference>
<accession>A0A2T4A0A1</accession>
<sequence length="120" mass="14102">MYPHVNGRPTATNLRYRQRLRRETFFHLKLLINALSKPTMSVFRGTLASKEPLETWHSGEITFWCFLGDFFCLFGIWPQQSMEEASWFIWCWRSIGDAMAVLSLSSIELASSFQSRRLYV</sequence>
<gene>
    <name evidence="1" type="ORF">M431DRAFT_254449</name>
</gene>
<evidence type="ECO:0000313" key="2">
    <source>
        <dbReference type="Proteomes" id="UP000241690"/>
    </source>
</evidence>
<dbReference type="AlphaFoldDB" id="A0A2T4A0A1"/>
<name>A0A2T4A0A1_TRIHA</name>